<protein>
    <submittedName>
        <fullName evidence="2">Uncharacterized protein</fullName>
    </submittedName>
</protein>
<evidence type="ECO:0000313" key="2">
    <source>
        <dbReference type="EMBL" id="KAK1937592.1"/>
    </source>
</evidence>
<feature type="compositionally biased region" description="Low complexity" evidence="1">
    <location>
        <begin position="576"/>
        <end position="588"/>
    </location>
</feature>
<evidence type="ECO:0000313" key="3">
    <source>
        <dbReference type="Proteomes" id="UP001195914"/>
    </source>
</evidence>
<keyword evidence="3" id="KW-1185">Reference proteome</keyword>
<feature type="compositionally biased region" description="Low complexity" evidence="1">
    <location>
        <begin position="356"/>
        <end position="369"/>
    </location>
</feature>
<name>A0AAD9GFS9_BABDI</name>
<comment type="caution">
    <text evidence="2">The sequence shown here is derived from an EMBL/GenBank/DDBJ whole genome shotgun (WGS) entry which is preliminary data.</text>
</comment>
<feature type="region of interest" description="Disordered" evidence="1">
    <location>
        <begin position="455"/>
        <end position="493"/>
    </location>
</feature>
<dbReference type="EMBL" id="JAHBMH010000033">
    <property type="protein sequence ID" value="KAK1937592.1"/>
    <property type="molecule type" value="Genomic_DNA"/>
</dbReference>
<feature type="compositionally biased region" description="Polar residues" evidence="1">
    <location>
        <begin position="68"/>
        <end position="89"/>
    </location>
</feature>
<feature type="region of interest" description="Disordered" evidence="1">
    <location>
        <begin position="319"/>
        <end position="369"/>
    </location>
</feature>
<dbReference type="Proteomes" id="UP001195914">
    <property type="component" value="Unassembled WGS sequence"/>
</dbReference>
<feature type="compositionally biased region" description="Polar residues" evidence="1">
    <location>
        <begin position="461"/>
        <end position="473"/>
    </location>
</feature>
<feature type="region of interest" description="Disordered" evidence="1">
    <location>
        <begin position="66"/>
        <end position="200"/>
    </location>
</feature>
<gene>
    <name evidence="2" type="ORF">X943_003183</name>
</gene>
<evidence type="ECO:0000256" key="1">
    <source>
        <dbReference type="SAM" id="MobiDB-lite"/>
    </source>
</evidence>
<feature type="compositionally biased region" description="Polar residues" evidence="1">
    <location>
        <begin position="514"/>
        <end position="523"/>
    </location>
</feature>
<proteinExistence type="predicted"/>
<accession>A0AAD9GFS9</accession>
<reference evidence="2" key="1">
    <citation type="journal article" date="2014" name="Nucleic Acids Res.">
        <title>The evolutionary dynamics of variant antigen genes in Babesia reveal a history of genomic innovation underlying host-parasite interaction.</title>
        <authorList>
            <person name="Jackson A.P."/>
            <person name="Otto T.D."/>
            <person name="Darby A."/>
            <person name="Ramaprasad A."/>
            <person name="Xia D."/>
            <person name="Echaide I.E."/>
            <person name="Farber M."/>
            <person name="Gahlot S."/>
            <person name="Gamble J."/>
            <person name="Gupta D."/>
            <person name="Gupta Y."/>
            <person name="Jackson L."/>
            <person name="Malandrin L."/>
            <person name="Malas T.B."/>
            <person name="Moussa E."/>
            <person name="Nair M."/>
            <person name="Reid A.J."/>
            <person name="Sanders M."/>
            <person name="Sharma J."/>
            <person name="Tracey A."/>
            <person name="Quail M.A."/>
            <person name="Weir W."/>
            <person name="Wastling J.M."/>
            <person name="Hall N."/>
            <person name="Willadsen P."/>
            <person name="Lingelbach K."/>
            <person name="Shiels B."/>
            <person name="Tait A."/>
            <person name="Berriman M."/>
            <person name="Allred D.R."/>
            <person name="Pain A."/>
        </authorList>
    </citation>
    <scope>NUCLEOTIDE SEQUENCE</scope>
    <source>
        <strain evidence="2">1802A</strain>
    </source>
</reference>
<organism evidence="2 3">
    <name type="scientific">Babesia divergens</name>
    <dbReference type="NCBI Taxonomy" id="32595"/>
    <lineage>
        <taxon>Eukaryota</taxon>
        <taxon>Sar</taxon>
        <taxon>Alveolata</taxon>
        <taxon>Apicomplexa</taxon>
        <taxon>Aconoidasida</taxon>
        <taxon>Piroplasmida</taxon>
        <taxon>Babesiidae</taxon>
        <taxon>Babesia</taxon>
    </lineage>
</organism>
<feature type="compositionally biased region" description="Polar residues" evidence="1">
    <location>
        <begin position="319"/>
        <end position="329"/>
    </location>
</feature>
<reference evidence="2" key="2">
    <citation type="submission" date="2021-05" db="EMBL/GenBank/DDBJ databases">
        <authorList>
            <person name="Pain A."/>
        </authorList>
    </citation>
    <scope>NUCLEOTIDE SEQUENCE</scope>
    <source>
        <strain evidence="2">1802A</strain>
    </source>
</reference>
<feature type="region of interest" description="Disordered" evidence="1">
    <location>
        <begin position="514"/>
        <end position="588"/>
    </location>
</feature>
<feature type="region of interest" description="Disordered" evidence="1">
    <location>
        <begin position="1"/>
        <end position="23"/>
    </location>
</feature>
<feature type="compositionally biased region" description="Basic and acidic residues" evidence="1">
    <location>
        <begin position="149"/>
        <end position="159"/>
    </location>
</feature>
<sequence length="599" mass="61670">MESNVPPSLDVVHHHEDSNVESATDVVGSQYGTEATPNCLDDCPTDTLLPTSDTACPSVPPLELPLRSSITSENPLATNSSRASASDNISDAGPLANDIHETCLDAPSPGGRPADAVKSLNADTDGGAPAESYSNNDGDLVVALNEIPETPKDTERSDSDGSIMKEPLQSPPSPGLTGSLSVIPPELDDATPSSTPGGTVVDNVSVADSQDTPQEEVMLGSPRVPSVARAASSAALEEPAALLPSDVACGTDMPGLCTKVTSECLTDSDAEYCDSGGMLDTARTNTCEISVLHASNLGDSPDLLPGGGDAQLVSEAGSDNASYQDYGSSDDSRDDAPTVEAPHLEGDTKQSESDYSRSSSASSISPPKSMCLEVTLSEGAAIEPTMVESEVTSEVSPRITNVVSSPTDVHVTEVSTELPERAIGVCSAAAANTVDQVDDASYLVSESPLSCLSSSGIDGSVSINSGSEDSFGTDTEDYAGLVSEDDAPPSVKRVPTRKMKVVCFDLPDDDPQCTMSLGGSSSDVHIDEAVRSQSDTDSSDVDNPPLSRSPHQNEGVSTAVCDTVDSDSVSNEDTLAAADASAPPSEEASAYSSYLMKFF</sequence>
<feature type="compositionally biased region" description="Basic and acidic residues" evidence="1">
    <location>
        <begin position="330"/>
        <end position="355"/>
    </location>
</feature>
<dbReference type="AlphaFoldDB" id="A0AAD9GFS9"/>